<accession>A0ABT6TRV1</accession>
<dbReference type="EMBL" id="JAGRPV010000001">
    <property type="protein sequence ID" value="MDI4649579.1"/>
    <property type="molecule type" value="Genomic_DNA"/>
</dbReference>
<comment type="caution">
    <text evidence="1">The sequence shown here is derived from an EMBL/GenBank/DDBJ whole genome shotgun (WGS) entry which is preliminary data.</text>
</comment>
<dbReference type="RefSeq" id="WP_282912198.1">
    <property type="nucleotide sequence ID" value="NZ_JAGRPV010000001.1"/>
</dbReference>
<organism evidence="1 2">
    <name type="scientific">Cohnella hashimotonis</name>
    <dbReference type="NCBI Taxonomy" id="2826895"/>
    <lineage>
        <taxon>Bacteria</taxon>
        <taxon>Bacillati</taxon>
        <taxon>Bacillota</taxon>
        <taxon>Bacilli</taxon>
        <taxon>Bacillales</taxon>
        <taxon>Paenibacillaceae</taxon>
        <taxon>Cohnella</taxon>
    </lineage>
</organism>
<gene>
    <name evidence="1" type="ORF">KB449_31915</name>
</gene>
<name>A0ABT6TRV1_9BACL</name>
<protein>
    <submittedName>
        <fullName evidence="1">Type I restriction enzyme HsdR N-terminal domain-containing protein</fullName>
    </submittedName>
</protein>
<evidence type="ECO:0000313" key="2">
    <source>
        <dbReference type="Proteomes" id="UP001161691"/>
    </source>
</evidence>
<reference evidence="1" key="1">
    <citation type="submission" date="2023-04" db="EMBL/GenBank/DDBJ databases">
        <title>Comparative genomic analysis of Cohnella hashimotonis sp. nov., isolated from the International Space Station.</title>
        <authorList>
            <person name="Venkateswaran K."/>
            <person name="Simpson A."/>
        </authorList>
    </citation>
    <scope>NUCLEOTIDE SEQUENCE</scope>
    <source>
        <strain evidence="1">F6_2S_P_1</strain>
    </source>
</reference>
<dbReference type="Gene3D" id="3.90.1570.30">
    <property type="match status" value="1"/>
</dbReference>
<evidence type="ECO:0000313" key="1">
    <source>
        <dbReference type="EMBL" id="MDI4649579.1"/>
    </source>
</evidence>
<keyword evidence="2" id="KW-1185">Reference proteome</keyword>
<proteinExistence type="predicted"/>
<dbReference type="Proteomes" id="UP001161691">
    <property type="component" value="Unassembled WGS sequence"/>
</dbReference>
<sequence length="232" mass="27112">MKKKELFNPLKDFNYNALKDSEFREDSVREEIIYPIIKSLGYSSYGNSKIIRSRKLLHPFVSIGSQQKQINIIPDYVMEVDGRPCWIMEAKAPDKNILNSKYIEQAYSYAMHSEIKALYYALCNGNEFVLFHVSEYKPLLHFDIKLLPSYWEELMNYLSPQCVILNNKQKLFKDFGLHIKRLGFETFNKLFFLEVPIPFIAKPARPPKTGVIPYNDSNFIAQLVISSDYTDL</sequence>